<proteinExistence type="predicted"/>
<sequence>MRCTRTFKGKATERLCKQRGAAPAMVWTTEPSDKGSNGVRGSR</sequence>
<protein>
    <submittedName>
        <fullName evidence="1">Uncharacterized protein</fullName>
    </submittedName>
</protein>
<evidence type="ECO:0000313" key="2">
    <source>
        <dbReference type="Proteomes" id="UP000268014"/>
    </source>
</evidence>
<keyword evidence="2" id="KW-1185">Reference proteome</keyword>
<organism evidence="1 2">
    <name type="scientific">Haemonchus placei</name>
    <name type="common">Barber's pole worm</name>
    <dbReference type="NCBI Taxonomy" id="6290"/>
    <lineage>
        <taxon>Eukaryota</taxon>
        <taxon>Metazoa</taxon>
        <taxon>Ecdysozoa</taxon>
        <taxon>Nematoda</taxon>
        <taxon>Chromadorea</taxon>
        <taxon>Rhabditida</taxon>
        <taxon>Rhabditina</taxon>
        <taxon>Rhabditomorpha</taxon>
        <taxon>Strongyloidea</taxon>
        <taxon>Trichostrongylidae</taxon>
        <taxon>Haemonchus</taxon>
    </lineage>
</organism>
<name>A0A3P7SUT9_HAEPC</name>
<dbReference type="EMBL" id="UZAF01002967">
    <property type="protein sequence ID" value="VDO11811.1"/>
    <property type="molecule type" value="Genomic_DNA"/>
</dbReference>
<dbReference type="Proteomes" id="UP000268014">
    <property type="component" value="Unassembled WGS sequence"/>
</dbReference>
<gene>
    <name evidence="1" type="ORF">HPLM_LOCUS1881</name>
</gene>
<accession>A0A3P7SUT9</accession>
<evidence type="ECO:0000313" key="1">
    <source>
        <dbReference type="EMBL" id="VDO11811.1"/>
    </source>
</evidence>
<dbReference type="AlphaFoldDB" id="A0A3P7SUT9"/>
<reference evidence="1 2" key="1">
    <citation type="submission" date="2018-11" db="EMBL/GenBank/DDBJ databases">
        <authorList>
            <consortium name="Pathogen Informatics"/>
        </authorList>
    </citation>
    <scope>NUCLEOTIDE SEQUENCE [LARGE SCALE GENOMIC DNA]</scope>
    <source>
        <strain evidence="1 2">MHpl1</strain>
    </source>
</reference>